<sequence length="449" mass="46154">MKFDVDVDNLLNGTTGVGTAGAVVVAAADYDGASLTIASDAVEDVITVSDGTNTGTASALSDNTAGQALSVTVGTETLDFVIDQSTLTSGEVLSTTIQSEFTISLSDTSGPAQIGSDFVVTELELADPSSVSNISFGASGLLVDLDATGLLALSSQAASYDQTITVGESTEYTAQLQNADGSTIVGAGQFALTGTGDDVTIDLGKDVVLTYDEADLAEGDIFFGVNDNVTEFTFDLTGAGTASTTIQAGETADFGNGITMDTDDTLATSAGTITFEVENTTLDNSVNMQIGANTGQKISIAIDDVGSVALGVSASTASATNAFTVDGKNYVANFKAAATVEADGDVTEFSLDISSYENATAAVHIIDTALTSISDQRAKLGAVQNRLEHTIKNLDTSSENLQASESRIRDVDMAKEMMEYTKNNILQQAAQAMLAQANQAPQGVLQLLR</sequence>
<dbReference type="SUPFAM" id="SSF64518">
    <property type="entry name" value="Phase 1 flagellin"/>
    <property type="match status" value="1"/>
</dbReference>
<dbReference type="PANTHER" id="PTHR42792">
    <property type="entry name" value="FLAGELLIN"/>
    <property type="match status" value="1"/>
</dbReference>
<name>A0ABS5PKT4_9FIRM</name>
<comment type="similarity">
    <text evidence="2">Belongs to the bacterial flagellin family.</text>
</comment>
<dbReference type="Gene3D" id="6.10.10.10">
    <property type="entry name" value="Flagellar export chaperone, C-terminal domain"/>
    <property type="match status" value="1"/>
</dbReference>
<evidence type="ECO:0000259" key="4">
    <source>
        <dbReference type="Pfam" id="PF00700"/>
    </source>
</evidence>
<dbReference type="InterPro" id="IPR046358">
    <property type="entry name" value="Flagellin_C"/>
</dbReference>
<keyword evidence="6" id="KW-1185">Reference proteome</keyword>
<keyword evidence="3" id="KW-0975">Bacterial flagellum</keyword>
<dbReference type="Pfam" id="PF00700">
    <property type="entry name" value="Flagellin_C"/>
    <property type="match status" value="1"/>
</dbReference>
<feature type="domain" description="Flagellin C-terminal" evidence="4">
    <location>
        <begin position="364"/>
        <end position="448"/>
    </location>
</feature>
<dbReference type="InterPro" id="IPR042187">
    <property type="entry name" value="Flagellin_C_sub2"/>
</dbReference>
<dbReference type="Gene3D" id="2.170.280.10">
    <property type="entry name" value="f41 fragment of flagellin, middle domain"/>
    <property type="match status" value="1"/>
</dbReference>
<dbReference type="Gene3D" id="2.30.220.10">
    <property type="entry name" value="f41 fragment of flagellin, C-terminal domain"/>
    <property type="match status" value="1"/>
</dbReference>
<organism evidence="5 6">
    <name type="scientific">Fusibacter paucivorans</name>
    <dbReference type="NCBI Taxonomy" id="76009"/>
    <lineage>
        <taxon>Bacteria</taxon>
        <taxon>Bacillati</taxon>
        <taxon>Bacillota</taxon>
        <taxon>Clostridia</taxon>
        <taxon>Eubacteriales</taxon>
        <taxon>Eubacteriales Family XII. Incertae Sedis</taxon>
        <taxon>Fusibacter</taxon>
    </lineage>
</organism>
<dbReference type="EMBL" id="JAHBCL010000005">
    <property type="protein sequence ID" value="MBS7525788.1"/>
    <property type="molecule type" value="Genomic_DNA"/>
</dbReference>
<evidence type="ECO:0000313" key="6">
    <source>
        <dbReference type="Proteomes" id="UP000746471"/>
    </source>
</evidence>
<protein>
    <recommendedName>
        <fullName evidence="4">Flagellin C-terminal domain-containing protein</fullName>
    </recommendedName>
</protein>
<accession>A0ABS5PKT4</accession>
<dbReference type="Gene3D" id="1.20.1330.10">
    <property type="entry name" value="f41 fragment of flagellin, N-terminal domain"/>
    <property type="match status" value="1"/>
</dbReference>
<comment type="subcellular location">
    <subcellularLocation>
        <location evidence="1">Bacterial flagellum</location>
    </subcellularLocation>
</comment>
<dbReference type="PANTHER" id="PTHR42792:SF2">
    <property type="entry name" value="FLAGELLIN"/>
    <property type="match status" value="1"/>
</dbReference>
<dbReference type="Proteomes" id="UP000746471">
    <property type="component" value="Unassembled WGS sequence"/>
</dbReference>
<dbReference type="InterPro" id="IPR001492">
    <property type="entry name" value="Flagellin"/>
</dbReference>
<evidence type="ECO:0000256" key="2">
    <source>
        <dbReference type="ARBA" id="ARBA00005709"/>
    </source>
</evidence>
<evidence type="ECO:0000313" key="5">
    <source>
        <dbReference type="EMBL" id="MBS7525788.1"/>
    </source>
</evidence>
<proteinExistence type="inferred from homology"/>
<evidence type="ECO:0000256" key="3">
    <source>
        <dbReference type="ARBA" id="ARBA00023143"/>
    </source>
</evidence>
<evidence type="ECO:0000256" key="1">
    <source>
        <dbReference type="ARBA" id="ARBA00004365"/>
    </source>
</evidence>
<comment type="caution">
    <text evidence="5">The sequence shown here is derived from an EMBL/GenBank/DDBJ whole genome shotgun (WGS) entry which is preliminary data.</text>
</comment>
<reference evidence="5 6" key="1">
    <citation type="submission" date="2021-05" db="EMBL/GenBank/DDBJ databases">
        <title>Fusibacter ferrireducens sp. nov., an anaerobic, sulfur- and Fe-reducing bacterium isolated from the mangrove sediment.</title>
        <authorList>
            <person name="Qiu D."/>
        </authorList>
    </citation>
    <scope>NUCLEOTIDE SEQUENCE [LARGE SCALE GENOMIC DNA]</scope>
    <source>
        <strain evidence="5 6">DSM 12116</strain>
    </source>
</reference>
<gene>
    <name evidence="5" type="ORF">KHM83_03750</name>
</gene>